<dbReference type="InterPro" id="IPR050832">
    <property type="entry name" value="Bact_Acetyltransf"/>
</dbReference>
<dbReference type="EMBL" id="LLZU01000005">
    <property type="protein sequence ID" value="KRV50494.1"/>
    <property type="molecule type" value="Genomic_DNA"/>
</dbReference>
<evidence type="ECO:0000256" key="1">
    <source>
        <dbReference type="ARBA" id="ARBA00022679"/>
    </source>
</evidence>
<dbReference type="Gene3D" id="3.40.630.30">
    <property type="match status" value="1"/>
</dbReference>
<gene>
    <name evidence="4" type="ORF">AQ490_15545</name>
</gene>
<organism evidence="4 5">
    <name type="scientific">Wenjunlia vitaminophila</name>
    <name type="common">Streptomyces vitaminophilus</name>
    <dbReference type="NCBI Taxonomy" id="76728"/>
    <lineage>
        <taxon>Bacteria</taxon>
        <taxon>Bacillati</taxon>
        <taxon>Actinomycetota</taxon>
        <taxon>Actinomycetes</taxon>
        <taxon>Kitasatosporales</taxon>
        <taxon>Streptomycetaceae</taxon>
        <taxon>Wenjunlia</taxon>
    </lineage>
</organism>
<dbReference type="InterPro" id="IPR000182">
    <property type="entry name" value="GNAT_dom"/>
</dbReference>
<dbReference type="OrthoDB" id="70840at2"/>
<dbReference type="GO" id="GO:0016747">
    <property type="term" value="F:acyltransferase activity, transferring groups other than amino-acyl groups"/>
    <property type="evidence" value="ECO:0007669"/>
    <property type="project" value="InterPro"/>
</dbReference>
<dbReference type="PANTHER" id="PTHR43877">
    <property type="entry name" value="AMINOALKYLPHOSPHONATE N-ACETYLTRANSFERASE-RELATED-RELATED"/>
    <property type="match status" value="1"/>
</dbReference>
<evidence type="ECO:0000313" key="4">
    <source>
        <dbReference type="EMBL" id="KRV50494.1"/>
    </source>
</evidence>
<feature type="domain" description="N-acetyltransferase" evidence="3">
    <location>
        <begin position="3"/>
        <end position="156"/>
    </location>
</feature>
<evidence type="ECO:0000313" key="5">
    <source>
        <dbReference type="Proteomes" id="UP000050867"/>
    </source>
</evidence>
<dbReference type="Pfam" id="PF00583">
    <property type="entry name" value="Acetyltransf_1"/>
    <property type="match status" value="1"/>
</dbReference>
<dbReference type="InterPro" id="IPR016181">
    <property type="entry name" value="Acyl_CoA_acyltransferase"/>
</dbReference>
<dbReference type="STRING" id="76728.AQ490_15545"/>
<dbReference type="Proteomes" id="UP000050867">
    <property type="component" value="Unassembled WGS sequence"/>
</dbReference>
<sequence length="156" mass="17066">MNIEVARYDHPDALKLTEQLQQIYLDRYGSQDSTPVDPDQFAPPRGVFLLGYAEGAPVACGGWRARDASAEGFLEGDAEIKRMYVATDMRGRGFARRILAALEASARQAGRSRMVLETGTPQPEAVALYASSGYTDVPKFGIYRSEPSCICMGKPL</sequence>
<accession>A0A0T6LWK7</accession>
<evidence type="ECO:0000259" key="3">
    <source>
        <dbReference type="PROSITE" id="PS51186"/>
    </source>
</evidence>
<dbReference type="AlphaFoldDB" id="A0A0T6LWK7"/>
<comment type="caution">
    <text evidence="4">The sequence shown here is derived from an EMBL/GenBank/DDBJ whole genome shotgun (WGS) entry which is preliminary data.</text>
</comment>
<keyword evidence="5" id="KW-1185">Reference proteome</keyword>
<dbReference type="PANTHER" id="PTHR43877:SF2">
    <property type="entry name" value="AMINOALKYLPHOSPHONATE N-ACETYLTRANSFERASE-RELATED"/>
    <property type="match status" value="1"/>
</dbReference>
<dbReference type="PROSITE" id="PS51186">
    <property type="entry name" value="GNAT"/>
    <property type="match status" value="1"/>
</dbReference>
<keyword evidence="2" id="KW-0012">Acyltransferase</keyword>
<protein>
    <submittedName>
        <fullName evidence="4">Acetyltransferase</fullName>
    </submittedName>
</protein>
<proteinExistence type="predicted"/>
<dbReference type="eggNOG" id="COG0456">
    <property type="taxonomic scope" value="Bacteria"/>
</dbReference>
<dbReference type="RefSeq" id="WP_018381631.1">
    <property type="nucleotide sequence ID" value="NZ_LLZU01000005.1"/>
</dbReference>
<keyword evidence="1 4" id="KW-0808">Transferase</keyword>
<name>A0A0T6LWK7_WENVI</name>
<evidence type="ECO:0000256" key="2">
    <source>
        <dbReference type="ARBA" id="ARBA00023315"/>
    </source>
</evidence>
<dbReference type="SUPFAM" id="SSF55729">
    <property type="entry name" value="Acyl-CoA N-acyltransferases (Nat)"/>
    <property type="match status" value="1"/>
</dbReference>
<reference evidence="4 5" key="1">
    <citation type="submission" date="2015-10" db="EMBL/GenBank/DDBJ databases">
        <title>Draft genome sequence of pyrrolomycin-producing Streptomyces vitaminophilus.</title>
        <authorList>
            <person name="Graham D.E."/>
            <person name="Mahan K.M."/>
            <person name="Klingeman D.M."/>
            <person name="Hettich R.L."/>
            <person name="Parry R.J."/>
        </authorList>
    </citation>
    <scope>NUCLEOTIDE SEQUENCE [LARGE SCALE GENOMIC DNA]</scope>
    <source>
        <strain evidence="4 5">ATCC 31673</strain>
    </source>
</reference>
<dbReference type="CDD" id="cd04301">
    <property type="entry name" value="NAT_SF"/>
    <property type="match status" value="1"/>
</dbReference>